<accession>Q9XYD7</accession>
<dbReference type="SUPFAM" id="SSF74853">
    <property type="entry name" value="Lamin A/C globular tail domain"/>
    <property type="match status" value="1"/>
</dbReference>
<evidence type="ECO:0000259" key="7">
    <source>
        <dbReference type="PROSITE" id="PS51842"/>
    </source>
</evidence>
<dbReference type="InterPro" id="IPR039008">
    <property type="entry name" value="IF_rod_dom"/>
</dbReference>
<dbReference type="GO" id="GO:0051664">
    <property type="term" value="P:nuclear pore localization"/>
    <property type="evidence" value="ECO:0007669"/>
    <property type="project" value="TreeGrafter"/>
</dbReference>
<dbReference type="InterPro" id="IPR001322">
    <property type="entry name" value="Lamin_tail_dom"/>
</dbReference>
<comment type="similarity">
    <text evidence="3">Belongs to the intermediate filament family.</text>
</comment>
<feature type="coiled-coil region" evidence="4">
    <location>
        <begin position="101"/>
        <end position="290"/>
    </location>
</feature>
<dbReference type="PIRSF" id="PIRSF005546">
    <property type="entry name" value="Intermed_filamnt_Ifb-2"/>
    <property type="match status" value="1"/>
</dbReference>
<keyword evidence="1 3" id="KW-0403">Intermediate filament</keyword>
<dbReference type="GO" id="GO:0005200">
    <property type="term" value="F:structural constituent of cytoskeleton"/>
    <property type="evidence" value="ECO:0007669"/>
    <property type="project" value="TreeGrafter"/>
</dbReference>
<feature type="region of interest" description="Disordered" evidence="5">
    <location>
        <begin position="487"/>
        <end position="508"/>
    </location>
</feature>
<dbReference type="PANTHER" id="PTHR45721">
    <property type="entry name" value="LAMIN DM0-RELATED"/>
    <property type="match status" value="1"/>
</dbReference>
<dbReference type="EMBL" id="AF101064">
    <property type="protein sequence ID" value="AAD29247.1"/>
    <property type="molecule type" value="mRNA"/>
</dbReference>
<evidence type="ECO:0000256" key="4">
    <source>
        <dbReference type="SAM" id="Coils"/>
    </source>
</evidence>
<dbReference type="PANTHER" id="PTHR45721:SF12">
    <property type="entry name" value="INTERMEDIATE FILAMENT PROTEIN IFA-1"/>
    <property type="match status" value="1"/>
</dbReference>
<organism evidence="8">
    <name type="scientific">Hirudo medicinalis</name>
    <name type="common">Medicinal leech</name>
    <dbReference type="NCBI Taxonomy" id="6421"/>
    <lineage>
        <taxon>Eukaryota</taxon>
        <taxon>Metazoa</taxon>
        <taxon>Spiralia</taxon>
        <taxon>Lophotrochozoa</taxon>
        <taxon>Annelida</taxon>
        <taxon>Clitellata</taxon>
        <taxon>Hirudinea</taxon>
        <taxon>Hirudinida</taxon>
        <taxon>Hirudiniformes</taxon>
        <taxon>Hirudinidae</taxon>
        <taxon>Hirudo</taxon>
    </lineage>
</organism>
<evidence type="ECO:0000259" key="6">
    <source>
        <dbReference type="PROSITE" id="PS51841"/>
    </source>
</evidence>
<dbReference type="GO" id="GO:0005652">
    <property type="term" value="C:nuclear lamina"/>
    <property type="evidence" value="ECO:0007669"/>
    <property type="project" value="TreeGrafter"/>
</dbReference>
<dbReference type="Pfam" id="PF00038">
    <property type="entry name" value="Filament"/>
    <property type="match status" value="1"/>
</dbReference>
<evidence type="ECO:0000256" key="3">
    <source>
        <dbReference type="RuleBase" id="RU000685"/>
    </source>
</evidence>
<feature type="coiled-coil region" evidence="4">
    <location>
        <begin position="429"/>
        <end position="456"/>
    </location>
</feature>
<dbReference type="PROSITE" id="PS51842">
    <property type="entry name" value="IF_ROD_2"/>
    <property type="match status" value="1"/>
</dbReference>
<evidence type="ECO:0000256" key="2">
    <source>
        <dbReference type="ARBA" id="ARBA00023054"/>
    </source>
</evidence>
<name>Q9XYD7_HIRME</name>
<proteinExistence type="evidence at transcript level"/>
<dbReference type="GO" id="GO:0007097">
    <property type="term" value="P:nuclear migration"/>
    <property type="evidence" value="ECO:0007669"/>
    <property type="project" value="TreeGrafter"/>
</dbReference>
<feature type="domain" description="LTD" evidence="6">
    <location>
        <begin position="503"/>
        <end position="620"/>
    </location>
</feature>
<dbReference type="Gene3D" id="1.20.5.1160">
    <property type="entry name" value="Vasodilator-stimulated phosphoprotein"/>
    <property type="match status" value="1"/>
</dbReference>
<dbReference type="InterPro" id="IPR036415">
    <property type="entry name" value="Lamin_tail_dom_sf"/>
</dbReference>
<dbReference type="InterPro" id="IPR016451">
    <property type="entry name" value="Intermed_filament_ifa/ifb"/>
</dbReference>
<dbReference type="GO" id="GO:0005882">
    <property type="term" value="C:intermediate filament"/>
    <property type="evidence" value="ECO:0007669"/>
    <property type="project" value="UniProtKB-KW"/>
</dbReference>
<feature type="coiled-coil region" evidence="4">
    <location>
        <begin position="355"/>
        <end position="396"/>
    </location>
</feature>
<dbReference type="Gene3D" id="1.20.5.170">
    <property type="match status" value="1"/>
</dbReference>
<evidence type="ECO:0000256" key="5">
    <source>
        <dbReference type="SAM" id="MobiDB-lite"/>
    </source>
</evidence>
<keyword evidence="2 4" id="KW-0175">Coiled coil</keyword>
<evidence type="ECO:0000256" key="1">
    <source>
        <dbReference type="ARBA" id="ARBA00022754"/>
    </source>
</evidence>
<feature type="domain" description="IF rod" evidence="7">
    <location>
        <begin position="104"/>
        <end position="457"/>
    </location>
</feature>
<dbReference type="Gene3D" id="2.60.40.1260">
    <property type="entry name" value="Lamin Tail domain"/>
    <property type="match status" value="1"/>
</dbReference>
<dbReference type="InterPro" id="IPR018039">
    <property type="entry name" value="IF_conserved"/>
</dbReference>
<dbReference type="GO" id="GO:0031507">
    <property type="term" value="P:heterochromatin formation"/>
    <property type="evidence" value="ECO:0007669"/>
    <property type="project" value="TreeGrafter"/>
</dbReference>
<sequence>ARQIEPLGMDTRIDKSSYNVSQSGDKVVSTKSMVDLDTGSTYSTYKATVVPHQLIIQRTLTGGLSSGGGSLSRSTADRFRSVMVPGVHLATKEVDSARFTRDREKKDMQDLNLRLTRYIETVRFLEAQNKQLDNEIKTLKAKWGKETSQVRAMFEADLEEARRIKDDLEKDTAKLEIRISSVIEALDVEKRRNATSEKTIIEYREKIENQNRQLVDLQANNDLLQRRLELLEGDRDRDKKLVGELKEAVTRYRTDLDSQTLLYVDADNRRQSLEEELDFLKQVHEQEMKELNILILKDYSIVNRQYWKTEMERALKEIQDLYDDELDSMRDETETFYQLKIQEIRNSSQRSALEVDQAKDTAKKHKSNVIELRDRVTILEGQNTNLQNELDFFKLESEHRERDLEVENDTLRLEACKYKAELESLWIEIDKIRSAKDGLELEIAAYRKLLEAEEGRFGMEKIIEKLRLDKHDCSQHVKYRVTENYSGDSQSTINQSVKKETTSKTSVQKSSKGPVAIAECSMDGKFIVLENTGRKDEQLGGYKIRRNINGLDKVEFNFDRNFVLRAGAKIKIWANKLRPLSAFSSDLEADFPSWGVGERIVTGLINQSGEERASYMQIVPRTVLEPCPRPALEGPTDHPLRHFFLDPQI</sequence>
<feature type="non-terminal residue" evidence="8">
    <location>
        <position position="1"/>
    </location>
</feature>
<dbReference type="SUPFAM" id="SSF64593">
    <property type="entry name" value="Intermediate filament protein, coiled coil region"/>
    <property type="match status" value="2"/>
</dbReference>
<dbReference type="AlphaFoldDB" id="Q9XYD7"/>
<dbReference type="Pfam" id="PF00932">
    <property type="entry name" value="LTD"/>
    <property type="match status" value="1"/>
</dbReference>
<dbReference type="SMART" id="SM01391">
    <property type="entry name" value="Filament"/>
    <property type="match status" value="1"/>
</dbReference>
<dbReference type="GO" id="GO:0090435">
    <property type="term" value="P:protein localization to nuclear envelope"/>
    <property type="evidence" value="ECO:0007669"/>
    <property type="project" value="TreeGrafter"/>
</dbReference>
<evidence type="ECO:0000313" key="8">
    <source>
        <dbReference type="EMBL" id="AAD29247.1"/>
    </source>
</evidence>
<dbReference type="GO" id="GO:0006998">
    <property type="term" value="P:nuclear envelope organization"/>
    <property type="evidence" value="ECO:0007669"/>
    <property type="project" value="TreeGrafter"/>
</dbReference>
<reference evidence="8" key="1">
    <citation type="journal article" date="1999" name="J. Neurobiol.">
        <title>Gliarin and macrolin, two novel intermediate filament proteins specifically expressed in sets and subsets of glial cells in leech central nervous system.</title>
        <authorList>
            <person name="Xu Y."/>
            <person name="Bolton B."/>
            <person name="Zipser B."/>
            <person name="Jellies J."/>
            <person name="Johansen K.M."/>
            <person name="Johansen J."/>
        </authorList>
    </citation>
    <scope>NUCLEOTIDE SEQUENCE</scope>
</reference>
<protein>
    <submittedName>
        <fullName evidence="8">Intermediate filament macrolin</fullName>
    </submittedName>
</protein>
<dbReference type="PROSITE" id="PS00226">
    <property type="entry name" value="IF_ROD_1"/>
    <property type="match status" value="1"/>
</dbReference>
<dbReference type="PROSITE" id="PS51841">
    <property type="entry name" value="LTD"/>
    <property type="match status" value="1"/>
</dbReference>